<evidence type="ECO:0000256" key="13">
    <source>
        <dbReference type="ARBA" id="ARBA00048064"/>
    </source>
</evidence>
<dbReference type="PANTHER" id="PTHR12989">
    <property type="entry name" value="ALPHA-1,2-GLUCOSYLTRANSFERASE ALG10"/>
    <property type="match status" value="1"/>
</dbReference>
<comment type="pathway">
    <text evidence="2">Protein modification; protein glycosylation.</text>
</comment>
<dbReference type="GO" id="GO:0106073">
    <property type="term" value="F:dolichyl pyrophosphate Glc2Man9GlcNAc2 alpha-1,2-glucosyltransferase activity"/>
    <property type="evidence" value="ECO:0007669"/>
    <property type="project" value="UniProtKB-UniRule"/>
</dbReference>
<dbReference type="Pfam" id="PF04922">
    <property type="entry name" value="DIE2_ALG10"/>
    <property type="match status" value="1"/>
</dbReference>
<evidence type="ECO:0000256" key="11">
    <source>
        <dbReference type="ARBA" id="ARBA00023136"/>
    </source>
</evidence>
<evidence type="ECO:0000256" key="12">
    <source>
        <dbReference type="ARBA" id="ARBA00044727"/>
    </source>
</evidence>
<evidence type="ECO:0000313" key="16">
    <source>
        <dbReference type="Proteomes" id="UP001140560"/>
    </source>
</evidence>
<reference evidence="15" key="1">
    <citation type="submission" date="2022-10" db="EMBL/GenBank/DDBJ databases">
        <title>Tapping the CABI collections for fungal endophytes: first genome assemblies for Collariella, Neodidymelliopsis, Ascochyta clinopodiicola, Didymella pomorum, Didymosphaeria variabile, Neocosmospora piperis and Neocucurbitaria cava.</title>
        <authorList>
            <person name="Hill R."/>
        </authorList>
    </citation>
    <scope>NUCLEOTIDE SEQUENCE</scope>
    <source>
        <strain evidence="15">IMI 356814</strain>
    </source>
</reference>
<gene>
    <name evidence="15" type="primary">ALG10</name>
    <name evidence="15" type="ORF">N0V83_008782</name>
</gene>
<accession>A0A9W9CJ87</accession>
<keyword evidence="9" id="KW-0256">Endoplasmic reticulum</keyword>
<feature type="transmembrane region" description="Helical" evidence="14">
    <location>
        <begin position="216"/>
        <end position="241"/>
    </location>
</feature>
<dbReference type="PIRSF" id="PIRSF028810">
    <property type="entry name" value="Alpha1_2_glucosyltferase_Alg10"/>
    <property type="match status" value="1"/>
</dbReference>
<dbReference type="Proteomes" id="UP001140560">
    <property type="component" value="Unassembled WGS sequence"/>
</dbReference>
<feature type="transmembrane region" description="Helical" evidence="14">
    <location>
        <begin position="417"/>
        <end position="438"/>
    </location>
</feature>
<proteinExistence type="inferred from homology"/>
<feature type="transmembrane region" description="Helical" evidence="14">
    <location>
        <begin position="262"/>
        <end position="283"/>
    </location>
</feature>
<feature type="transmembrane region" description="Helical" evidence="14">
    <location>
        <begin position="173"/>
        <end position="196"/>
    </location>
</feature>
<evidence type="ECO:0000256" key="1">
    <source>
        <dbReference type="ARBA" id="ARBA00004477"/>
    </source>
</evidence>
<evidence type="ECO:0000256" key="10">
    <source>
        <dbReference type="ARBA" id="ARBA00022989"/>
    </source>
</evidence>
<evidence type="ECO:0000256" key="9">
    <source>
        <dbReference type="ARBA" id="ARBA00022824"/>
    </source>
</evidence>
<evidence type="ECO:0000256" key="2">
    <source>
        <dbReference type="ARBA" id="ARBA00004922"/>
    </source>
</evidence>
<keyword evidence="6 14" id="KW-0328">Glycosyltransferase</keyword>
<dbReference type="EC" id="2.4.1.256" evidence="4 14"/>
<keyword evidence="8 14" id="KW-0812">Transmembrane</keyword>
<dbReference type="PANTHER" id="PTHR12989:SF10">
    <property type="entry name" value="DOL-P-GLC:GLC(2)MAN(9)GLCNAC(2)-PP-DOL ALPHA-1,2-GLUCOSYLTRANSFERASE-RELATED"/>
    <property type="match status" value="1"/>
</dbReference>
<organism evidence="15 16">
    <name type="scientific">Neocucurbitaria cava</name>
    <dbReference type="NCBI Taxonomy" id="798079"/>
    <lineage>
        <taxon>Eukaryota</taxon>
        <taxon>Fungi</taxon>
        <taxon>Dikarya</taxon>
        <taxon>Ascomycota</taxon>
        <taxon>Pezizomycotina</taxon>
        <taxon>Dothideomycetes</taxon>
        <taxon>Pleosporomycetidae</taxon>
        <taxon>Pleosporales</taxon>
        <taxon>Pleosporineae</taxon>
        <taxon>Cucurbitariaceae</taxon>
        <taxon>Neocucurbitaria</taxon>
    </lineage>
</organism>
<evidence type="ECO:0000256" key="14">
    <source>
        <dbReference type="PIRNR" id="PIRNR028810"/>
    </source>
</evidence>
<comment type="caution">
    <text evidence="14">Lacks conserved residue(s) required for the propagation of feature annotation.</text>
</comment>
<sequence>MLHGSRNKGQREPVDKKAITEEAVNDDETVIFDAHSALNIALFPVLFFFSALFYTDVMSTLAVLLSYGTYLRRSSAVGSTFDNLSAVVIGVVALFFRQTNIFWVAVFPAGLTVIDVLKRHEPVSKSSREKDVTGKLRESWDEGTIYDCPVQEAGTQDYALFLASLAIAALRNLLLVIRAAIPYVVLLALFGAFVAWNGSVVLGDKSAHTATIHLPMMLYVFAYIAFFSAPLLVGVLLQPFVPLLPKQLRKLYSEYLYTTSKASLPGLLVSTVAILGAMAAVHFNTIIHPYTLGDNRHYVFYVFKMLRQDPATKYLAVLAYYLCAWATIQTLGSSGIGAGATEPKRNARPTSGKAAYQPRQISFIIVWLATTALSLITTPLVEPRYFIIPWIIWRLHVPYTPASLSKDRTPGKASYDIRLVLETVWLLAINAAVTHMFLYKGFAWAGEPGNVQRFIW</sequence>
<evidence type="ECO:0000313" key="15">
    <source>
        <dbReference type="EMBL" id="KAJ4365164.1"/>
    </source>
</evidence>
<comment type="subcellular location">
    <subcellularLocation>
        <location evidence="1">Endoplasmic reticulum membrane</location>
        <topology evidence="1">Multi-pass membrane protein</topology>
    </subcellularLocation>
</comment>
<dbReference type="AlphaFoldDB" id="A0A9W9CJ87"/>
<comment type="similarity">
    <text evidence="3 14">Belongs to the ALG10 glucosyltransferase family.</text>
</comment>
<comment type="function">
    <text evidence="12">Dol-P-Glc:Glc(2)Man(9)GlcNAc(2)-PP-Dol alpha-1,2-glucosyltransferase that operates in the biosynthetic pathway of dolichol-linked oligosaccharides, the glycan precursors employed in protein asparagine (N)-glycosylation. The assembly of dolichol-linked oligosaccharides begins on the cytosolic side of the endoplasmic reticulum membrane and finishes in its lumen. The sequential addition of sugars to dolichol pyrophosphate produces dolichol-linked oligosaccharides containing fourteen sugars, including two GlcNAcs, nine mannoses and three glucoses. Once assembled, the oligosaccharide is transferred from the lipid to nascent proteins by oligosaccharyltransferases. In the lumen of the endoplasmic reticulum, adds the third and last glucose residue from dolichyl phosphate glucose (Dol-P-Glc) onto the lipid-linked oligosaccharide intermediate Glc(2)Man(9)GlcNAc(2)-PP-Dol to produce Glc(3)Man(9)GlcNAc(2)-PP-Dol.</text>
</comment>
<keyword evidence="10 14" id="KW-1133">Transmembrane helix</keyword>
<feature type="transmembrane region" description="Helical" evidence="14">
    <location>
        <begin position="40"/>
        <end position="64"/>
    </location>
</feature>
<evidence type="ECO:0000256" key="8">
    <source>
        <dbReference type="ARBA" id="ARBA00022692"/>
    </source>
</evidence>
<keyword evidence="16" id="KW-1185">Reference proteome</keyword>
<evidence type="ECO:0000256" key="4">
    <source>
        <dbReference type="ARBA" id="ARBA00011967"/>
    </source>
</evidence>
<evidence type="ECO:0000256" key="3">
    <source>
        <dbReference type="ARBA" id="ARBA00010600"/>
    </source>
</evidence>
<evidence type="ECO:0000256" key="6">
    <source>
        <dbReference type="ARBA" id="ARBA00022676"/>
    </source>
</evidence>
<dbReference type="GO" id="GO:0005789">
    <property type="term" value="C:endoplasmic reticulum membrane"/>
    <property type="evidence" value="ECO:0007669"/>
    <property type="project" value="UniProtKB-SubCell"/>
</dbReference>
<comment type="caution">
    <text evidence="15">The sequence shown here is derived from an EMBL/GenBank/DDBJ whole genome shotgun (WGS) entry which is preliminary data.</text>
</comment>
<dbReference type="OrthoDB" id="4769at2759"/>
<dbReference type="EMBL" id="JAPEUY010000016">
    <property type="protein sequence ID" value="KAJ4365164.1"/>
    <property type="molecule type" value="Genomic_DNA"/>
</dbReference>
<comment type="catalytic activity">
    <reaction evidence="13">
        <text>an alpha-D-Glc-(1-&gt;3)-alpha-D-Glc-(1-&gt;3)-alpha-D-Man-(1-&gt;2)-alpha-D-Man-(1-&gt;2)-alpha-D-Man-(1-&gt;3)-[alpha-D-Man-(1-&gt;2)-alpha-D-Man-(1-&gt;3)-[alpha-D-Man-(1-&gt;2)-alpha-D-Man-(1-&gt;6)]-alpha-D-Man-(1-&gt;6)]-beta-D-Man-(1-&gt;4)-beta-D-GlcNAc-(1-&gt;4)-alpha-D-GlcNAc-diphospho-di-trans,poly-cis-dolichol + a di-trans,poly-cis-dolichyl beta-D-glucosyl phosphate = a alpha-D-Glc-(1-&gt;2)-alpha-D-Glc-(1-&gt;3)-alpha-D-Glc-(1-&gt;3)-alpha-D-Man-(1-&gt;2)-alpha-D-Man-(1-&gt;2)-alpha-D-Man-(1-&gt;3)-[alpha-D-Man-(1-&gt;2)-alpha-D-Man-(1-&gt;3)-[alpha-D-Man-(1-&gt;2)-alpha-D-Man-(1-&gt;6)]-alpha-D-Man-(1-&gt;6)]-beta-D-Man-(1-&gt;4)-beta-D-GlcNAc-(1-&gt;4)-alpha-D-GlcNAc-diphospho-di-trans,poly-cis-dolichol + a di-trans,poly-cis-dolichyl phosphate + H(+)</text>
        <dbReference type="Rhea" id="RHEA:29543"/>
        <dbReference type="Rhea" id="RHEA-COMP:19498"/>
        <dbReference type="Rhea" id="RHEA-COMP:19502"/>
        <dbReference type="Rhea" id="RHEA-COMP:19512"/>
        <dbReference type="Rhea" id="RHEA-COMP:19522"/>
        <dbReference type="ChEBI" id="CHEBI:15378"/>
        <dbReference type="ChEBI" id="CHEBI:57525"/>
        <dbReference type="ChEBI" id="CHEBI:57683"/>
        <dbReference type="ChEBI" id="CHEBI:132522"/>
        <dbReference type="ChEBI" id="CHEBI:132523"/>
        <dbReference type="EC" id="2.4.1.256"/>
    </reaction>
    <physiologicalReaction direction="left-to-right" evidence="13">
        <dbReference type="Rhea" id="RHEA:29544"/>
    </physiologicalReaction>
</comment>
<name>A0A9W9CJ87_9PLEO</name>
<protein>
    <recommendedName>
        <fullName evidence="5 14">Dol-P-Glc:Glc(2)Man(9)GlcNAc(2)-PP-Dol alpha-1,2-glucosyltransferase</fullName>
        <ecNumber evidence="4 14">2.4.1.256</ecNumber>
    </recommendedName>
</protein>
<dbReference type="InterPro" id="IPR016900">
    <property type="entry name" value="Alg10"/>
</dbReference>
<feature type="transmembrane region" description="Helical" evidence="14">
    <location>
        <begin position="76"/>
        <end position="95"/>
    </location>
</feature>
<keyword evidence="11 14" id="KW-0472">Membrane</keyword>
<feature type="transmembrane region" description="Helical" evidence="14">
    <location>
        <begin position="314"/>
        <end position="340"/>
    </location>
</feature>
<dbReference type="GO" id="GO:0006488">
    <property type="term" value="P:dolichol-linked oligosaccharide biosynthetic process"/>
    <property type="evidence" value="ECO:0007669"/>
    <property type="project" value="UniProtKB-UniRule"/>
</dbReference>
<keyword evidence="7 15" id="KW-0808">Transferase</keyword>
<feature type="transmembrane region" description="Helical" evidence="14">
    <location>
        <begin position="361"/>
        <end position="381"/>
    </location>
</feature>
<evidence type="ECO:0000256" key="7">
    <source>
        <dbReference type="ARBA" id="ARBA00022679"/>
    </source>
</evidence>
<evidence type="ECO:0000256" key="5">
    <source>
        <dbReference type="ARBA" id="ARBA00018512"/>
    </source>
</evidence>